<dbReference type="AlphaFoldDB" id="A0A0F9INR4"/>
<dbReference type="EMBL" id="LAZR01011968">
    <property type="protein sequence ID" value="KKM50097.1"/>
    <property type="molecule type" value="Genomic_DNA"/>
</dbReference>
<gene>
    <name evidence="1" type="ORF">LCGC14_1556360</name>
</gene>
<reference evidence="1" key="1">
    <citation type="journal article" date="2015" name="Nature">
        <title>Complex archaea that bridge the gap between prokaryotes and eukaryotes.</title>
        <authorList>
            <person name="Spang A."/>
            <person name="Saw J.H."/>
            <person name="Jorgensen S.L."/>
            <person name="Zaremba-Niedzwiedzka K."/>
            <person name="Martijn J."/>
            <person name="Lind A.E."/>
            <person name="van Eijk R."/>
            <person name="Schleper C."/>
            <person name="Guy L."/>
            <person name="Ettema T.J."/>
        </authorList>
    </citation>
    <scope>NUCLEOTIDE SEQUENCE</scope>
</reference>
<organism evidence="1">
    <name type="scientific">marine sediment metagenome</name>
    <dbReference type="NCBI Taxonomy" id="412755"/>
    <lineage>
        <taxon>unclassified sequences</taxon>
        <taxon>metagenomes</taxon>
        <taxon>ecological metagenomes</taxon>
    </lineage>
</organism>
<accession>A0A0F9INR4</accession>
<protein>
    <submittedName>
        <fullName evidence="1">Uncharacterized protein</fullName>
    </submittedName>
</protein>
<sequence>MPRTALTVQTLKGPHPGTVAANALDFTWAAADDVNLNDFPHTGREVILVRNDNVAAQTITLTSKLSSLNRLGTVTDYSVGIGEYAGIWAGDIAGWKQADGKFYLEASANDVFFAILRLP</sequence>
<proteinExistence type="predicted"/>
<comment type="caution">
    <text evidence="1">The sequence shown here is derived from an EMBL/GenBank/DDBJ whole genome shotgun (WGS) entry which is preliminary data.</text>
</comment>
<name>A0A0F9INR4_9ZZZZ</name>
<evidence type="ECO:0000313" key="1">
    <source>
        <dbReference type="EMBL" id="KKM50097.1"/>
    </source>
</evidence>